<gene>
    <name evidence="2" type="ORF">LCGC14_2510490</name>
</gene>
<feature type="transmembrane region" description="Helical" evidence="1">
    <location>
        <begin position="6"/>
        <end position="27"/>
    </location>
</feature>
<sequence length="105" mass="11908">MSAEIWFLIYVFAVYRLAELVSKDLIFDTIRQKIAKRAAAGGKVWKAIADWMHCPLCIGVWFSLPAAGLYASMILRSSNQIIVLWLGMAGIQYFLSSRNLSEDYN</sequence>
<keyword evidence="1" id="KW-0472">Membrane</keyword>
<proteinExistence type="predicted"/>
<dbReference type="AlphaFoldDB" id="A0A0F9DSR3"/>
<name>A0A0F9DSR3_9ZZZZ</name>
<feature type="transmembrane region" description="Helical" evidence="1">
    <location>
        <begin position="77"/>
        <end position="95"/>
    </location>
</feature>
<evidence type="ECO:0008006" key="3">
    <source>
        <dbReference type="Google" id="ProtNLM"/>
    </source>
</evidence>
<reference evidence="2" key="1">
    <citation type="journal article" date="2015" name="Nature">
        <title>Complex archaea that bridge the gap between prokaryotes and eukaryotes.</title>
        <authorList>
            <person name="Spang A."/>
            <person name="Saw J.H."/>
            <person name="Jorgensen S.L."/>
            <person name="Zaremba-Niedzwiedzka K."/>
            <person name="Martijn J."/>
            <person name="Lind A.E."/>
            <person name="van Eijk R."/>
            <person name="Schleper C."/>
            <person name="Guy L."/>
            <person name="Ettema T.J."/>
        </authorList>
    </citation>
    <scope>NUCLEOTIDE SEQUENCE</scope>
</reference>
<keyword evidence="1" id="KW-1133">Transmembrane helix</keyword>
<accession>A0A0F9DSR3</accession>
<feature type="transmembrane region" description="Helical" evidence="1">
    <location>
        <begin position="48"/>
        <end position="71"/>
    </location>
</feature>
<evidence type="ECO:0000313" key="2">
    <source>
        <dbReference type="EMBL" id="KKL14953.1"/>
    </source>
</evidence>
<keyword evidence="1" id="KW-0812">Transmembrane</keyword>
<protein>
    <recommendedName>
        <fullName evidence="3">DUF1360 domain-containing protein</fullName>
    </recommendedName>
</protein>
<evidence type="ECO:0000256" key="1">
    <source>
        <dbReference type="SAM" id="Phobius"/>
    </source>
</evidence>
<comment type="caution">
    <text evidence="2">The sequence shown here is derived from an EMBL/GenBank/DDBJ whole genome shotgun (WGS) entry which is preliminary data.</text>
</comment>
<organism evidence="2">
    <name type="scientific">marine sediment metagenome</name>
    <dbReference type="NCBI Taxonomy" id="412755"/>
    <lineage>
        <taxon>unclassified sequences</taxon>
        <taxon>metagenomes</taxon>
        <taxon>ecological metagenomes</taxon>
    </lineage>
</organism>
<dbReference type="EMBL" id="LAZR01040251">
    <property type="protein sequence ID" value="KKL14953.1"/>
    <property type="molecule type" value="Genomic_DNA"/>
</dbReference>